<dbReference type="AlphaFoldDB" id="A0A292PJ40"/>
<name>A0A292PJ40_9PEZI</name>
<sequence>MARPLRRSSPITLILALVLFLGFIIFILSPSNPVPSIPKSKIASSSSTRTSPNSPPPVVHYYLNNLTTSSDPVGNRERVLVLTPVARFYDEYWQNLLKLSYPRDLIELGFIVPKTREGNTALAKLEDAVRRVQTGSKKHRFLGVTIIRQDFDTPVPQNEKERHALSAQKERREAMSRARNSLLYTTLGTETAWVLWLDADIIETPHTLIQDLASHDKAVIVPNCYQRYTDKGKEKTRPYDFNSWHDSETALAMARKMGSDEIILEGYHEMATYRSLMAYEMTEGGDPHLETELDGVGGTALLVKAEVHRDGAMFPPFPFYNLIETEGFAKMARRLGHQPYGLPNYLVYHYNE</sequence>
<evidence type="ECO:0000313" key="9">
    <source>
        <dbReference type="EMBL" id="CUS07519.1"/>
    </source>
</evidence>
<evidence type="ECO:0000256" key="2">
    <source>
        <dbReference type="ARBA" id="ARBA00022692"/>
    </source>
</evidence>
<evidence type="ECO:0008006" key="11">
    <source>
        <dbReference type="Google" id="ProtNLM"/>
    </source>
</evidence>
<dbReference type="PANTHER" id="PTHR43083:SF6">
    <property type="entry name" value="MANNAN POLYMERASE COMPLEXES SUBUNIT MNN9"/>
    <property type="match status" value="1"/>
</dbReference>
<evidence type="ECO:0000256" key="8">
    <source>
        <dbReference type="SAM" id="MobiDB-lite"/>
    </source>
</evidence>
<dbReference type="PANTHER" id="PTHR43083">
    <property type="entry name" value="MANNAN POLYMERASE II"/>
    <property type="match status" value="1"/>
</dbReference>
<evidence type="ECO:0000313" key="10">
    <source>
        <dbReference type="Proteomes" id="UP001412239"/>
    </source>
</evidence>
<feature type="compositionally biased region" description="Low complexity" evidence="8">
    <location>
        <begin position="37"/>
        <end position="52"/>
    </location>
</feature>
<dbReference type="FunFam" id="3.90.550.10:FF:000017">
    <property type="entry name" value="Mannan polymerase II complex ANP1 subunit"/>
    <property type="match status" value="1"/>
</dbReference>
<accession>A0A292PJ40</accession>
<keyword evidence="5" id="KW-0333">Golgi apparatus</keyword>
<proteinExistence type="inferred from homology"/>
<dbReference type="Proteomes" id="UP001412239">
    <property type="component" value="Unassembled WGS sequence"/>
</dbReference>
<dbReference type="InterPro" id="IPR029044">
    <property type="entry name" value="Nucleotide-diphossugar_trans"/>
</dbReference>
<evidence type="ECO:0000256" key="3">
    <source>
        <dbReference type="ARBA" id="ARBA00022968"/>
    </source>
</evidence>
<comment type="subcellular location">
    <subcellularLocation>
        <location evidence="1">Golgi apparatus membrane</location>
        <topology evidence="1">Single-pass type II membrane protein</topology>
    </subcellularLocation>
</comment>
<dbReference type="GO" id="GO:0006487">
    <property type="term" value="P:protein N-linked glycosylation"/>
    <property type="evidence" value="ECO:0007669"/>
    <property type="project" value="TreeGrafter"/>
</dbReference>
<evidence type="ECO:0000256" key="7">
    <source>
        <dbReference type="ARBA" id="ARBA00037964"/>
    </source>
</evidence>
<feature type="region of interest" description="Disordered" evidence="8">
    <location>
        <begin position="37"/>
        <end position="56"/>
    </location>
</feature>
<dbReference type="GO" id="GO:0000136">
    <property type="term" value="C:mannan polymerase complex"/>
    <property type="evidence" value="ECO:0007669"/>
    <property type="project" value="TreeGrafter"/>
</dbReference>
<reference evidence="9" key="1">
    <citation type="submission" date="2015-10" db="EMBL/GenBank/DDBJ databases">
        <authorList>
            <person name="Regsiter A."/>
            <person name="william w."/>
        </authorList>
    </citation>
    <scope>NUCLEOTIDE SEQUENCE</scope>
    <source>
        <strain evidence="9">Montdore</strain>
    </source>
</reference>
<gene>
    <name evidence="9" type="ORF">GSTUAT00008400001</name>
</gene>
<keyword evidence="10" id="KW-1185">Reference proteome</keyword>
<dbReference type="Gene3D" id="3.90.550.10">
    <property type="entry name" value="Spore Coat Polysaccharide Biosynthesis Protein SpsA, Chain A"/>
    <property type="match status" value="1"/>
</dbReference>
<dbReference type="Pfam" id="PF03452">
    <property type="entry name" value="Anp1"/>
    <property type="match status" value="1"/>
</dbReference>
<evidence type="ECO:0000256" key="6">
    <source>
        <dbReference type="ARBA" id="ARBA00023136"/>
    </source>
</evidence>
<evidence type="ECO:0000256" key="4">
    <source>
        <dbReference type="ARBA" id="ARBA00022989"/>
    </source>
</evidence>
<dbReference type="GO" id="GO:0000032">
    <property type="term" value="P:cell wall mannoprotein biosynthetic process"/>
    <property type="evidence" value="ECO:0007669"/>
    <property type="project" value="TreeGrafter"/>
</dbReference>
<comment type="similarity">
    <text evidence="7">Belongs to the ANP1/MMN9/VAN1 family.</text>
</comment>
<protein>
    <recommendedName>
        <fullName evidence="11">Glycosyltransferase family 62 protein</fullName>
    </recommendedName>
</protein>
<keyword evidence="4" id="KW-1133">Transmembrane helix</keyword>
<dbReference type="EMBL" id="LN891200">
    <property type="protein sequence ID" value="CUS07519.1"/>
    <property type="molecule type" value="Genomic_DNA"/>
</dbReference>
<dbReference type="InterPro" id="IPR052086">
    <property type="entry name" value="Mannan_Polymerase_Subunit"/>
</dbReference>
<evidence type="ECO:0000256" key="5">
    <source>
        <dbReference type="ARBA" id="ARBA00023034"/>
    </source>
</evidence>
<keyword evidence="2" id="KW-0812">Transmembrane</keyword>
<keyword evidence="6" id="KW-0472">Membrane</keyword>
<evidence type="ECO:0000256" key="1">
    <source>
        <dbReference type="ARBA" id="ARBA00004323"/>
    </source>
</evidence>
<organism evidence="9 10">
    <name type="scientific">Tuber aestivum</name>
    <name type="common">summer truffle</name>
    <dbReference type="NCBI Taxonomy" id="59557"/>
    <lineage>
        <taxon>Eukaryota</taxon>
        <taxon>Fungi</taxon>
        <taxon>Dikarya</taxon>
        <taxon>Ascomycota</taxon>
        <taxon>Pezizomycotina</taxon>
        <taxon>Pezizomycetes</taxon>
        <taxon>Pezizales</taxon>
        <taxon>Tuberaceae</taxon>
        <taxon>Tuber</taxon>
    </lineage>
</organism>
<keyword evidence="3" id="KW-0735">Signal-anchor</keyword>
<dbReference type="GO" id="GO:0000009">
    <property type="term" value="F:alpha-1,6-mannosyltransferase activity"/>
    <property type="evidence" value="ECO:0007669"/>
    <property type="project" value="TreeGrafter"/>
</dbReference>
<dbReference type="SUPFAM" id="SSF53448">
    <property type="entry name" value="Nucleotide-diphospho-sugar transferases"/>
    <property type="match status" value="1"/>
</dbReference>